<name>E1ZJ71_CHLVA</name>
<dbReference type="GeneID" id="17353797"/>
<reference evidence="11 12" key="1">
    <citation type="journal article" date="2010" name="Plant Cell">
        <title>The Chlorella variabilis NC64A genome reveals adaptation to photosymbiosis, coevolution with viruses, and cryptic sex.</title>
        <authorList>
            <person name="Blanc G."/>
            <person name="Duncan G."/>
            <person name="Agarkova I."/>
            <person name="Borodovsky M."/>
            <person name="Gurnon J."/>
            <person name="Kuo A."/>
            <person name="Lindquist E."/>
            <person name="Lucas S."/>
            <person name="Pangilinan J."/>
            <person name="Polle J."/>
            <person name="Salamov A."/>
            <person name="Terry A."/>
            <person name="Yamada T."/>
            <person name="Dunigan D.D."/>
            <person name="Grigoriev I.V."/>
            <person name="Claverie J.M."/>
            <person name="Van Etten J.L."/>
        </authorList>
    </citation>
    <scope>NUCLEOTIDE SEQUENCE [LARGE SCALE GENOMIC DNA]</scope>
    <source>
        <strain evidence="11 12">NC64A</strain>
    </source>
</reference>
<keyword evidence="7" id="KW-0496">Mitochondrion</keyword>
<comment type="subcellular location">
    <subcellularLocation>
        <location evidence="1">Mitochondrion membrane</location>
        <topology evidence="1">Multi-pass membrane protein</topology>
    </subcellularLocation>
</comment>
<keyword evidence="3 10" id="KW-0813">Transport</keyword>
<evidence type="ECO:0000313" key="12">
    <source>
        <dbReference type="Proteomes" id="UP000008141"/>
    </source>
</evidence>
<evidence type="ECO:0000313" key="11">
    <source>
        <dbReference type="EMBL" id="EFN54449.1"/>
    </source>
</evidence>
<dbReference type="PROSITE" id="PS50920">
    <property type="entry name" value="SOLCAR"/>
    <property type="match status" value="3"/>
</dbReference>
<feature type="repeat" description="Solcar" evidence="9">
    <location>
        <begin position="96"/>
        <end position="200"/>
    </location>
</feature>
<dbReference type="PRINTS" id="PR00926">
    <property type="entry name" value="MITOCARRIER"/>
</dbReference>
<dbReference type="Pfam" id="PF00153">
    <property type="entry name" value="Mito_carr"/>
    <property type="match status" value="3"/>
</dbReference>
<evidence type="ECO:0000256" key="6">
    <source>
        <dbReference type="ARBA" id="ARBA00022989"/>
    </source>
</evidence>
<dbReference type="KEGG" id="cvr:CHLNCDRAFT_24892"/>
<gene>
    <name evidence="11" type="ORF">CHLNCDRAFT_24892</name>
</gene>
<dbReference type="InterPro" id="IPR002067">
    <property type="entry name" value="MCP"/>
</dbReference>
<keyword evidence="8 9" id="KW-0472">Membrane</keyword>
<dbReference type="Gene3D" id="1.50.40.10">
    <property type="entry name" value="Mitochondrial carrier domain"/>
    <property type="match status" value="1"/>
</dbReference>
<dbReference type="RefSeq" id="XP_005846551.1">
    <property type="nucleotide sequence ID" value="XM_005846489.1"/>
</dbReference>
<keyword evidence="12" id="KW-1185">Reference proteome</keyword>
<dbReference type="GO" id="GO:0000064">
    <property type="term" value="F:L-ornithine transmembrane transporter activity"/>
    <property type="evidence" value="ECO:0007669"/>
    <property type="project" value="TreeGrafter"/>
</dbReference>
<evidence type="ECO:0000256" key="1">
    <source>
        <dbReference type="ARBA" id="ARBA00004225"/>
    </source>
</evidence>
<dbReference type="InterPro" id="IPR050567">
    <property type="entry name" value="Mitochondrial_Carrier"/>
</dbReference>
<evidence type="ECO:0000256" key="4">
    <source>
        <dbReference type="ARBA" id="ARBA00022692"/>
    </source>
</evidence>
<dbReference type="InterPro" id="IPR023395">
    <property type="entry name" value="MCP_dom_sf"/>
</dbReference>
<evidence type="ECO:0000256" key="2">
    <source>
        <dbReference type="ARBA" id="ARBA00006375"/>
    </source>
</evidence>
<dbReference type="eggNOG" id="KOG0758">
    <property type="taxonomic scope" value="Eukaryota"/>
</dbReference>
<evidence type="ECO:0000256" key="10">
    <source>
        <dbReference type="RuleBase" id="RU000488"/>
    </source>
</evidence>
<evidence type="ECO:0000256" key="9">
    <source>
        <dbReference type="PROSITE-ProRule" id="PRU00282"/>
    </source>
</evidence>
<dbReference type="AlphaFoldDB" id="E1ZJ71"/>
<evidence type="ECO:0000256" key="7">
    <source>
        <dbReference type="ARBA" id="ARBA00023128"/>
    </source>
</evidence>
<protein>
    <submittedName>
        <fullName evidence="11">Uncharacterized protein</fullName>
    </submittedName>
</protein>
<dbReference type="SUPFAM" id="SSF103506">
    <property type="entry name" value="Mitochondrial carrier"/>
    <property type="match status" value="1"/>
</dbReference>
<dbReference type="GO" id="GO:1990575">
    <property type="term" value="P:mitochondrial L-ornithine transmembrane transport"/>
    <property type="evidence" value="ECO:0007669"/>
    <property type="project" value="TreeGrafter"/>
</dbReference>
<dbReference type="InterPro" id="IPR018108">
    <property type="entry name" value="MCP_transmembrane"/>
</dbReference>
<evidence type="ECO:0000256" key="5">
    <source>
        <dbReference type="ARBA" id="ARBA00022737"/>
    </source>
</evidence>
<evidence type="ECO:0000256" key="8">
    <source>
        <dbReference type="ARBA" id="ARBA00023136"/>
    </source>
</evidence>
<sequence>MRTGVAVDLASGTAAGAAQLLVGHPFDTIKVNMQVGSADTTAMGAARRIVGTHGPLGMYRGLAAPLATVAAFNAVLFSSWGATERMLSPDGGCCPLTVGQAMLAGGLAGVPVSLLATPTELLKCRLQAQGGARPPPGMVYSLADIRAGRALFNGPLDVLRHVVRHEGGWLGAYRGLGATLLREVPGNAAYFGVYEGCKYGLARWQCIPTSELGPASLMTAGGVGGAAFWIVTYPFDVVKSRLQTQNIHALDRYHGTWDCMTRLYSAQGWQALWRGFGPCMARSVPANAVAFLAFEQVRAALSH</sequence>
<feature type="repeat" description="Solcar" evidence="9">
    <location>
        <begin position="212"/>
        <end position="300"/>
    </location>
</feature>
<proteinExistence type="inferred from homology"/>
<dbReference type="EMBL" id="GL433848">
    <property type="protein sequence ID" value="EFN54449.1"/>
    <property type="molecule type" value="Genomic_DNA"/>
</dbReference>
<dbReference type="Proteomes" id="UP000008141">
    <property type="component" value="Unassembled WGS sequence"/>
</dbReference>
<dbReference type="PANTHER" id="PTHR45624:SF12">
    <property type="entry name" value="MITOCHONDRIAL ORNITHINE TRANSPORTER 1"/>
    <property type="match status" value="1"/>
</dbReference>
<feature type="repeat" description="Solcar" evidence="9">
    <location>
        <begin position="3"/>
        <end position="86"/>
    </location>
</feature>
<evidence type="ECO:0000256" key="3">
    <source>
        <dbReference type="ARBA" id="ARBA00022448"/>
    </source>
</evidence>
<accession>E1ZJ71</accession>
<dbReference type="OMA" id="NWAVGIP"/>
<keyword evidence="4 9" id="KW-0812">Transmembrane</keyword>
<dbReference type="GO" id="GO:0031966">
    <property type="term" value="C:mitochondrial membrane"/>
    <property type="evidence" value="ECO:0007669"/>
    <property type="project" value="UniProtKB-SubCell"/>
</dbReference>
<dbReference type="OrthoDB" id="14252at2759"/>
<dbReference type="InParanoid" id="E1ZJ71"/>
<dbReference type="FunCoup" id="E1ZJ71">
    <property type="interactions" value="1519"/>
</dbReference>
<keyword evidence="6" id="KW-1133">Transmembrane helix</keyword>
<organism evidence="12">
    <name type="scientific">Chlorella variabilis</name>
    <name type="common">Green alga</name>
    <dbReference type="NCBI Taxonomy" id="554065"/>
    <lineage>
        <taxon>Eukaryota</taxon>
        <taxon>Viridiplantae</taxon>
        <taxon>Chlorophyta</taxon>
        <taxon>core chlorophytes</taxon>
        <taxon>Trebouxiophyceae</taxon>
        <taxon>Chlorellales</taxon>
        <taxon>Chlorellaceae</taxon>
        <taxon>Chlorella clade</taxon>
        <taxon>Chlorella</taxon>
    </lineage>
</organism>
<keyword evidence="5" id="KW-0677">Repeat</keyword>
<dbReference type="PANTHER" id="PTHR45624">
    <property type="entry name" value="MITOCHONDRIAL BASIC AMINO ACIDS TRANSPORTER-RELATED"/>
    <property type="match status" value="1"/>
</dbReference>
<comment type="similarity">
    <text evidence="2 10">Belongs to the mitochondrial carrier (TC 2.A.29) family.</text>
</comment>